<comment type="caution">
    <text evidence="6">The sequence shown here is derived from an EMBL/GenBank/DDBJ whole genome shotgun (WGS) entry which is preliminary data.</text>
</comment>
<gene>
    <name evidence="6" type="ORF">GMC65_07760</name>
</gene>
<dbReference type="PRINTS" id="PR00625">
    <property type="entry name" value="JDOMAIN"/>
</dbReference>
<dbReference type="CDD" id="cd06257">
    <property type="entry name" value="DnaJ"/>
    <property type="match status" value="1"/>
</dbReference>
<name>A0A6A8UEK7_STRSL</name>
<dbReference type="Pfam" id="PF00226">
    <property type="entry name" value="DnaJ"/>
    <property type="match status" value="1"/>
</dbReference>
<dbReference type="PROSITE" id="PS50076">
    <property type="entry name" value="DNAJ_2"/>
    <property type="match status" value="1"/>
</dbReference>
<keyword evidence="4" id="KW-1133">Transmembrane helix</keyword>
<evidence type="ECO:0000256" key="2">
    <source>
        <dbReference type="ARBA" id="ARBA00023016"/>
    </source>
</evidence>
<keyword evidence="2" id="KW-0346">Stress response</keyword>
<accession>A0A6A8UEK7</accession>
<proteinExistence type="predicted"/>
<keyword evidence="1" id="KW-0235">DNA replication</keyword>
<dbReference type="EMBL" id="WMYO01000007">
    <property type="protein sequence ID" value="MTR28240.1"/>
    <property type="molecule type" value="Genomic_DNA"/>
</dbReference>
<reference evidence="6 7" key="1">
    <citation type="journal article" date="2019" name="Nat. Med.">
        <title>A library of human gut bacterial isolates paired with longitudinal multiomics data enables mechanistic microbiome research.</title>
        <authorList>
            <person name="Poyet M."/>
            <person name="Groussin M."/>
            <person name="Gibbons S.M."/>
            <person name="Avila-Pacheco J."/>
            <person name="Jiang X."/>
            <person name="Kearney S.M."/>
            <person name="Perrotta A.R."/>
            <person name="Berdy B."/>
            <person name="Zhao S."/>
            <person name="Lieberman T.D."/>
            <person name="Swanson P.K."/>
            <person name="Smith M."/>
            <person name="Roesemann S."/>
            <person name="Alexander J.E."/>
            <person name="Rich S.A."/>
            <person name="Livny J."/>
            <person name="Vlamakis H."/>
            <person name="Clish C."/>
            <person name="Bullock K."/>
            <person name="Deik A."/>
            <person name="Scott J."/>
            <person name="Pierce K.A."/>
            <person name="Xavier R.J."/>
            <person name="Alm E.J."/>
        </authorList>
    </citation>
    <scope>NUCLEOTIDE SEQUENCE [LARGE SCALE GENOMIC DNA]</scope>
    <source>
        <strain evidence="6 7">BIOML-A4</strain>
    </source>
</reference>
<dbReference type="InterPro" id="IPR001623">
    <property type="entry name" value="DnaJ_domain"/>
</dbReference>
<keyword evidence="4" id="KW-0812">Transmembrane</keyword>
<dbReference type="Gene3D" id="1.10.287.110">
    <property type="entry name" value="DnaJ domain"/>
    <property type="match status" value="1"/>
</dbReference>
<organism evidence="6 7">
    <name type="scientific">Streptococcus salivarius</name>
    <dbReference type="NCBI Taxonomy" id="1304"/>
    <lineage>
        <taxon>Bacteria</taxon>
        <taxon>Bacillati</taxon>
        <taxon>Bacillota</taxon>
        <taxon>Bacilli</taxon>
        <taxon>Lactobacillales</taxon>
        <taxon>Streptococcaceae</taxon>
        <taxon>Streptococcus</taxon>
    </lineage>
</organism>
<keyword evidence="4" id="KW-0472">Membrane</keyword>
<dbReference type="RefSeq" id="WP_060971954.1">
    <property type="nucleotide sequence ID" value="NZ_JADNDA010000007.1"/>
</dbReference>
<sequence length="451" mass="50544">MNFWSILGIQPTNNLKDIKRAYAKQSKVYHPEDDPENFQRLQKTYQEALAWQKSHSENEDMDAVIGHKQADGSVVGLVSASQLEASFKQAADASKSSQNQESFEELELTASATEEVEDKQVTEHDFQQVISEEEQEQLDELALSDIHETFNHSEPYSRTSEDSVLREDLAIKDQDSFLQVVEEYCLCNPLTISKLKGYINQCSDLGWLGDQDFAYRLTKTIGAILERGGLKYETLEGLETLAKEFDFTLLEAYLCDLLDKKYKQDVWQGRPIRQVTEVTEPTRAGQKIIVVYFLIMVCGIFFLANGFFTREMLKSQPKKIQVITGLTGNELVSQGTVDKAASAISDLAKKSDKPISDTKKVVYDQASSTFVIEDSKTGQHQELPGVTEVYVLPVYENGQEDKGLATSNDGSNWELRDSDGQVRGPITLSVAMSSDIAIKSENGSYTTVEKE</sequence>
<dbReference type="SUPFAM" id="SSF46565">
    <property type="entry name" value="Chaperone J-domain"/>
    <property type="match status" value="1"/>
</dbReference>
<feature type="region of interest" description="Disordered" evidence="3">
    <location>
        <begin position="401"/>
        <end position="420"/>
    </location>
</feature>
<dbReference type="AlphaFoldDB" id="A0A6A8UEK7"/>
<feature type="transmembrane region" description="Helical" evidence="4">
    <location>
        <begin position="289"/>
        <end position="308"/>
    </location>
</feature>
<evidence type="ECO:0000256" key="1">
    <source>
        <dbReference type="ARBA" id="ARBA00022705"/>
    </source>
</evidence>
<dbReference type="SMART" id="SM00271">
    <property type="entry name" value="DnaJ"/>
    <property type="match status" value="1"/>
</dbReference>
<evidence type="ECO:0000256" key="4">
    <source>
        <dbReference type="SAM" id="Phobius"/>
    </source>
</evidence>
<evidence type="ECO:0000313" key="7">
    <source>
        <dbReference type="Proteomes" id="UP000439678"/>
    </source>
</evidence>
<dbReference type="InterPro" id="IPR036869">
    <property type="entry name" value="J_dom_sf"/>
</dbReference>
<evidence type="ECO:0000256" key="3">
    <source>
        <dbReference type="SAM" id="MobiDB-lite"/>
    </source>
</evidence>
<protein>
    <submittedName>
        <fullName evidence="6">DnaJ domain-containing protein</fullName>
    </submittedName>
</protein>
<dbReference type="GO" id="GO:0006260">
    <property type="term" value="P:DNA replication"/>
    <property type="evidence" value="ECO:0007669"/>
    <property type="project" value="UniProtKB-KW"/>
</dbReference>
<feature type="domain" description="J" evidence="5">
    <location>
        <begin position="2"/>
        <end position="59"/>
    </location>
</feature>
<evidence type="ECO:0000313" key="6">
    <source>
        <dbReference type="EMBL" id="MTR28240.1"/>
    </source>
</evidence>
<evidence type="ECO:0000259" key="5">
    <source>
        <dbReference type="PROSITE" id="PS50076"/>
    </source>
</evidence>
<dbReference type="Proteomes" id="UP000439678">
    <property type="component" value="Unassembled WGS sequence"/>
</dbReference>